<dbReference type="SUPFAM" id="SSF46894">
    <property type="entry name" value="C-terminal effector domain of the bipartite response regulators"/>
    <property type="match status" value="1"/>
</dbReference>
<dbReference type="AlphaFoldDB" id="A0A2M7BMW8"/>
<feature type="DNA-binding region" description="OmpR/PhoB-type" evidence="2">
    <location>
        <begin position="210"/>
        <end position="314"/>
    </location>
</feature>
<feature type="domain" description="OmpR/PhoB-type" evidence="3">
    <location>
        <begin position="210"/>
        <end position="314"/>
    </location>
</feature>
<dbReference type="InterPro" id="IPR001867">
    <property type="entry name" value="OmpR/PhoB-type_DNA-bd"/>
</dbReference>
<sequence length="314" mass="36186">MAKNISLGYYQNNGFLVLPYLERGNSRAIYFPNLGYSKEFWKAINVNSNNDLSASYSQKAIDEVKNSLKKYKNENFETKIIKIKLDWYKMEKDFFGDIDKFLNFGKALAKVEKINVLITPFGTRGSFNPPRVGNKFNLNVTSRVDFPAGNIAFGILQNLFIIDSWIGGEIASEKYIKRMAAMTFLMKSTIFSKYYPDFTDITKTKFTVDRDLLSQSNKYLVELGLINKNVSIIEKLNNLTTQEEKVLKVLNNNRGNYVTFDEIADVLWGNDMDDKFSLLAMSKVMENLRRKIREIGVNKEVIFTKRGKGYMIII</sequence>
<dbReference type="PROSITE" id="PS51755">
    <property type="entry name" value="OMPR_PHOB"/>
    <property type="match status" value="1"/>
</dbReference>
<dbReference type="GO" id="GO:0000160">
    <property type="term" value="P:phosphorelay signal transduction system"/>
    <property type="evidence" value="ECO:0007669"/>
    <property type="project" value="InterPro"/>
</dbReference>
<gene>
    <name evidence="4" type="ORF">COS53_03610</name>
</gene>
<dbReference type="GO" id="GO:0003677">
    <property type="term" value="F:DNA binding"/>
    <property type="evidence" value="ECO:0007669"/>
    <property type="project" value="UniProtKB-UniRule"/>
</dbReference>
<keyword evidence="1 2" id="KW-0238">DNA-binding</keyword>
<protein>
    <recommendedName>
        <fullName evidence="3">OmpR/PhoB-type domain-containing protein</fullName>
    </recommendedName>
</protein>
<proteinExistence type="predicted"/>
<evidence type="ECO:0000313" key="4">
    <source>
        <dbReference type="EMBL" id="PIV06836.1"/>
    </source>
</evidence>
<name>A0A2M7BMW8_9BACT</name>
<evidence type="ECO:0000259" key="3">
    <source>
        <dbReference type="PROSITE" id="PS51755"/>
    </source>
</evidence>
<dbReference type="Gene3D" id="1.10.10.10">
    <property type="entry name" value="Winged helix-like DNA-binding domain superfamily/Winged helix DNA-binding domain"/>
    <property type="match status" value="1"/>
</dbReference>
<dbReference type="InterPro" id="IPR016032">
    <property type="entry name" value="Sig_transdc_resp-reg_C-effctor"/>
</dbReference>
<dbReference type="Proteomes" id="UP000229191">
    <property type="component" value="Unassembled WGS sequence"/>
</dbReference>
<dbReference type="Pfam" id="PF00486">
    <property type="entry name" value="Trans_reg_C"/>
    <property type="match status" value="1"/>
</dbReference>
<evidence type="ECO:0000313" key="5">
    <source>
        <dbReference type="Proteomes" id="UP000229191"/>
    </source>
</evidence>
<organism evidence="4 5">
    <name type="scientific">Candidatus Shapirobacteria bacterium CG03_land_8_20_14_0_80_35_14</name>
    <dbReference type="NCBI Taxonomy" id="1974878"/>
    <lineage>
        <taxon>Bacteria</taxon>
        <taxon>Candidatus Shapironibacteriota</taxon>
    </lineage>
</organism>
<comment type="caution">
    <text evidence="4">The sequence shown here is derived from an EMBL/GenBank/DDBJ whole genome shotgun (WGS) entry which is preliminary data.</text>
</comment>
<dbReference type="InterPro" id="IPR036388">
    <property type="entry name" value="WH-like_DNA-bd_sf"/>
</dbReference>
<reference evidence="5" key="1">
    <citation type="submission" date="2017-09" db="EMBL/GenBank/DDBJ databases">
        <title>Depth-based differentiation of microbial function through sediment-hosted aquifers and enrichment of novel symbionts in the deep terrestrial subsurface.</title>
        <authorList>
            <person name="Probst A.J."/>
            <person name="Ladd B."/>
            <person name="Jarett J.K."/>
            <person name="Geller-Mcgrath D.E."/>
            <person name="Sieber C.M.K."/>
            <person name="Emerson J.B."/>
            <person name="Anantharaman K."/>
            <person name="Thomas B.C."/>
            <person name="Malmstrom R."/>
            <person name="Stieglmeier M."/>
            <person name="Klingl A."/>
            <person name="Woyke T."/>
            <person name="Ryan C.M."/>
            <person name="Banfield J.F."/>
        </authorList>
    </citation>
    <scope>NUCLEOTIDE SEQUENCE [LARGE SCALE GENOMIC DNA]</scope>
</reference>
<dbReference type="EMBL" id="PEVB01000098">
    <property type="protein sequence ID" value="PIV06836.1"/>
    <property type="molecule type" value="Genomic_DNA"/>
</dbReference>
<evidence type="ECO:0000256" key="1">
    <source>
        <dbReference type="ARBA" id="ARBA00023125"/>
    </source>
</evidence>
<dbReference type="GO" id="GO:0006355">
    <property type="term" value="P:regulation of DNA-templated transcription"/>
    <property type="evidence" value="ECO:0007669"/>
    <property type="project" value="InterPro"/>
</dbReference>
<evidence type="ECO:0000256" key="2">
    <source>
        <dbReference type="PROSITE-ProRule" id="PRU01091"/>
    </source>
</evidence>
<accession>A0A2M7BMW8</accession>
<dbReference type="SMART" id="SM00862">
    <property type="entry name" value="Trans_reg_C"/>
    <property type="match status" value="1"/>
</dbReference>